<evidence type="ECO:0000259" key="4">
    <source>
        <dbReference type="PROSITE" id="PS50600"/>
    </source>
</evidence>
<dbReference type="InterPro" id="IPR038765">
    <property type="entry name" value="Papain-like_cys_pep_sf"/>
</dbReference>
<gene>
    <name evidence="5" type="ORF">PHMEG_0006638</name>
</gene>
<sequence>MEALARDQTFILKTQLRLSGVFVKFGAAENKKLKFKQMKNPVMTNGPFYILPPKFLAALWEIFTREQIELFTRVQNLREVVQLGLDMHKWRSVEGIPAVPADYNDMANKVAFEVLETYPYVQNQGLPNMHDFVYAMLYRATPPTWLTDAPIQALCLRSADDFSSCRFAGFQTAWSGDSAAPLNFYNAHWCCVTVRLSARRIYYYDPPNQAPYLNASNAIATQLNISGLQEYELVQMNNPVQSGAYSCGVYVCWMFARLVVPRACTRLHMHGDA</sequence>
<dbReference type="OrthoDB" id="127943at2759"/>
<dbReference type="Pfam" id="PF02902">
    <property type="entry name" value="Peptidase_C48"/>
    <property type="match status" value="1"/>
</dbReference>
<evidence type="ECO:0000313" key="6">
    <source>
        <dbReference type="Proteomes" id="UP000198211"/>
    </source>
</evidence>
<dbReference type="PROSITE" id="PS50600">
    <property type="entry name" value="ULP_PROTEASE"/>
    <property type="match status" value="1"/>
</dbReference>
<organism evidence="5 6">
    <name type="scientific">Phytophthora megakarya</name>
    <dbReference type="NCBI Taxonomy" id="4795"/>
    <lineage>
        <taxon>Eukaryota</taxon>
        <taxon>Sar</taxon>
        <taxon>Stramenopiles</taxon>
        <taxon>Oomycota</taxon>
        <taxon>Peronosporomycetes</taxon>
        <taxon>Peronosporales</taxon>
        <taxon>Peronosporaceae</taxon>
        <taxon>Phytophthora</taxon>
    </lineage>
</organism>
<dbReference type="InterPro" id="IPR003653">
    <property type="entry name" value="Peptidase_C48_C"/>
</dbReference>
<comment type="similarity">
    <text evidence="1">Belongs to the peptidase C48 family.</text>
</comment>
<protein>
    <recommendedName>
        <fullName evidence="4">Ubiquitin-like protease family profile domain-containing protein</fullName>
    </recommendedName>
</protein>
<evidence type="ECO:0000256" key="3">
    <source>
        <dbReference type="ARBA" id="ARBA00022801"/>
    </source>
</evidence>
<dbReference type="GO" id="GO:0006508">
    <property type="term" value="P:proteolysis"/>
    <property type="evidence" value="ECO:0007669"/>
    <property type="project" value="UniProtKB-KW"/>
</dbReference>
<reference evidence="6" key="1">
    <citation type="submission" date="2017-03" db="EMBL/GenBank/DDBJ databases">
        <title>Phytopthora megakarya and P. palmivora, two closely related causual agents of cacao black pod achieved similar genome size and gene model numbers by different mechanisms.</title>
        <authorList>
            <person name="Ali S."/>
            <person name="Shao J."/>
            <person name="Larry D.J."/>
            <person name="Kronmiller B."/>
            <person name="Shen D."/>
            <person name="Strem M.D."/>
            <person name="Melnick R.L."/>
            <person name="Guiltinan M.J."/>
            <person name="Tyler B.M."/>
            <person name="Meinhardt L.W."/>
            <person name="Bailey B.A."/>
        </authorList>
    </citation>
    <scope>NUCLEOTIDE SEQUENCE [LARGE SCALE GENOMIC DNA]</scope>
    <source>
        <strain evidence="6">zdho120</strain>
    </source>
</reference>
<accession>A0A225WNE0</accession>
<keyword evidence="2" id="KW-0645">Protease</keyword>
<proteinExistence type="inferred from homology"/>
<feature type="domain" description="Ubiquitin-like protease family profile" evidence="4">
    <location>
        <begin position="41"/>
        <end position="258"/>
    </location>
</feature>
<keyword evidence="3" id="KW-0378">Hydrolase</keyword>
<comment type="caution">
    <text evidence="5">The sequence shown here is derived from an EMBL/GenBank/DDBJ whole genome shotgun (WGS) entry which is preliminary data.</text>
</comment>
<keyword evidence="6" id="KW-1185">Reference proteome</keyword>
<dbReference type="STRING" id="4795.A0A225WNE0"/>
<name>A0A225WNE0_9STRA</name>
<dbReference type="Gene3D" id="3.40.395.10">
    <property type="entry name" value="Adenoviral Proteinase, Chain A"/>
    <property type="match status" value="1"/>
</dbReference>
<dbReference type="GO" id="GO:0008234">
    <property type="term" value="F:cysteine-type peptidase activity"/>
    <property type="evidence" value="ECO:0007669"/>
    <property type="project" value="InterPro"/>
</dbReference>
<evidence type="ECO:0000256" key="1">
    <source>
        <dbReference type="ARBA" id="ARBA00005234"/>
    </source>
</evidence>
<dbReference type="AlphaFoldDB" id="A0A225WNE0"/>
<dbReference type="EMBL" id="NBNE01000481">
    <property type="protein sequence ID" value="OWZ19156.1"/>
    <property type="molecule type" value="Genomic_DNA"/>
</dbReference>
<dbReference type="SUPFAM" id="SSF54001">
    <property type="entry name" value="Cysteine proteinases"/>
    <property type="match status" value="1"/>
</dbReference>
<dbReference type="Proteomes" id="UP000198211">
    <property type="component" value="Unassembled WGS sequence"/>
</dbReference>
<evidence type="ECO:0000313" key="5">
    <source>
        <dbReference type="EMBL" id="OWZ19156.1"/>
    </source>
</evidence>
<evidence type="ECO:0000256" key="2">
    <source>
        <dbReference type="ARBA" id="ARBA00022670"/>
    </source>
</evidence>